<evidence type="ECO:0000256" key="8">
    <source>
        <dbReference type="ARBA" id="ARBA00023065"/>
    </source>
</evidence>
<keyword evidence="4" id="KW-0410">Iron transport</keyword>
<evidence type="ECO:0000256" key="4">
    <source>
        <dbReference type="ARBA" id="ARBA00022496"/>
    </source>
</evidence>
<dbReference type="PANTHER" id="PTHR42771">
    <property type="entry name" value="IRON(3+)-HYDROXAMATE IMPORT ATP-BINDING PROTEIN FHUC"/>
    <property type="match status" value="1"/>
</dbReference>
<comment type="subcellular location">
    <subcellularLocation>
        <location evidence="1">Cell membrane</location>
        <topology evidence="1">Peripheral membrane protein</topology>
    </subcellularLocation>
</comment>
<sequence>MNAISVKSLTAGYEYRIILEDIHVDIPEGKITVMIGPNGCGKSTLLKNIARIQKPKKGQIFLYQEDIQKMHSKQIAKKLAMLPQSPVTPTGLLVKELVAYGRFPYQKPLGSLSKEDYEIINWAMKETGVYDQREQFVENLSGGQRQRVWIAMALAQQGDILVLDEPTTYLDISYQLEILELLKTLNQKKKQTIIMVLHELQLACRYADHIIGMKEGKIVFEGHPKEVINEAHLQELYGIKAQLHYDKDKNYPVIMDYHI</sequence>
<keyword evidence="5" id="KW-0547">Nucleotide-binding</keyword>
<evidence type="ECO:0000256" key="5">
    <source>
        <dbReference type="ARBA" id="ARBA00022741"/>
    </source>
</evidence>
<dbReference type="SUPFAM" id="SSF52540">
    <property type="entry name" value="P-loop containing nucleoside triphosphate hydrolases"/>
    <property type="match status" value="1"/>
</dbReference>
<protein>
    <submittedName>
        <fullName evidence="11">ABC transporter ATP-binding protein</fullName>
    </submittedName>
</protein>
<dbReference type="Proteomes" id="UP000515856">
    <property type="component" value="Chromosome"/>
</dbReference>
<proteinExistence type="predicted"/>
<evidence type="ECO:0000256" key="1">
    <source>
        <dbReference type="ARBA" id="ARBA00004202"/>
    </source>
</evidence>
<keyword evidence="2" id="KW-0813">Transport</keyword>
<dbReference type="EMBL" id="CP060636">
    <property type="protein sequence ID" value="QNM14178.1"/>
    <property type="molecule type" value="Genomic_DNA"/>
</dbReference>
<dbReference type="InterPro" id="IPR051535">
    <property type="entry name" value="Siderophore_ABC-ATPase"/>
</dbReference>
<dbReference type="GO" id="GO:0006826">
    <property type="term" value="P:iron ion transport"/>
    <property type="evidence" value="ECO:0007669"/>
    <property type="project" value="UniProtKB-KW"/>
</dbReference>
<dbReference type="Gene3D" id="3.40.50.300">
    <property type="entry name" value="P-loop containing nucleotide triphosphate hydrolases"/>
    <property type="match status" value="1"/>
</dbReference>
<dbReference type="Pfam" id="PF00005">
    <property type="entry name" value="ABC_tran"/>
    <property type="match status" value="1"/>
</dbReference>
<dbReference type="SMART" id="SM00382">
    <property type="entry name" value="AAA"/>
    <property type="match status" value="1"/>
</dbReference>
<dbReference type="InterPro" id="IPR003593">
    <property type="entry name" value="AAA+_ATPase"/>
</dbReference>
<dbReference type="PROSITE" id="PS00211">
    <property type="entry name" value="ABC_TRANSPORTER_1"/>
    <property type="match status" value="1"/>
</dbReference>
<dbReference type="PANTHER" id="PTHR42771:SF2">
    <property type="entry name" value="IRON(3+)-HYDROXAMATE IMPORT ATP-BINDING PROTEIN FHUC"/>
    <property type="match status" value="1"/>
</dbReference>
<dbReference type="AlphaFoldDB" id="A0A7G9GTP6"/>
<evidence type="ECO:0000256" key="2">
    <source>
        <dbReference type="ARBA" id="ARBA00022448"/>
    </source>
</evidence>
<dbReference type="FunFam" id="3.40.50.300:FF:000134">
    <property type="entry name" value="Iron-enterobactin ABC transporter ATP-binding protein"/>
    <property type="match status" value="1"/>
</dbReference>
<dbReference type="PROSITE" id="PS50893">
    <property type="entry name" value="ABC_TRANSPORTER_2"/>
    <property type="match status" value="1"/>
</dbReference>
<dbReference type="InterPro" id="IPR003439">
    <property type="entry name" value="ABC_transporter-like_ATP-bd"/>
</dbReference>
<accession>A0A7G9GTP6</accession>
<keyword evidence="6 11" id="KW-0067">ATP-binding</keyword>
<keyword evidence="9" id="KW-0472">Membrane</keyword>
<keyword evidence="7" id="KW-0408">Iron</keyword>
<organism evidence="11 12">
    <name type="scientific">[Eubacterium] hominis</name>
    <dbReference type="NCBI Taxonomy" id="2764325"/>
    <lineage>
        <taxon>Bacteria</taxon>
        <taxon>Bacillati</taxon>
        <taxon>Bacillota</taxon>
        <taxon>Erysipelotrichia</taxon>
        <taxon>Erysipelotrichales</taxon>
        <taxon>Erysipelotrichaceae</taxon>
        <taxon>Amedibacillus</taxon>
    </lineage>
</organism>
<dbReference type="GO" id="GO:0005524">
    <property type="term" value="F:ATP binding"/>
    <property type="evidence" value="ECO:0007669"/>
    <property type="project" value="UniProtKB-KW"/>
</dbReference>
<evidence type="ECO:0000256" key="7">
    <source>
        <dbReference type="ARBA" id="ARBA00023004"/>
    </source>
</evidence>
<gene>
    <name evidence="11" type="ORF">H9Q80_09695</name>
</gene>
<keyword evidence="8" id="KW-0406">Ion transport</keyword>
<feature type="domain" description="ABC transporter" evidence="10">
    <location>
        <begin position="4"/>
        <end position="240"/>
    </location>
</feature>
<evidence type="ECO:0000256" key="9">
    <source>
        <dbReference type="ARBA" id="ARBA00023136"/>
    </source>
</evidence>
<dbReference type="KEGG" id="ehn:H9Q80_09695"/>
<name>A0A7G9GTP6_9FIRM</name>
<keyword evidence="3" id="KW-1003">Cell membrane</keyword>
<dbReference type="CDD" id="cd03214">
    <property type="entry name" value="ABC_Iron-Siderophores_B12_Hemin"/>
    <property type="match status" value="1"/>
</dbReference>
<dbReference type="GO" id="GO:0016887">
    <property type="term" value="F:ATP hydrolysis activity"/>
    <property type="evidence" value="ECO:0007669"/>
    <property type="project" value="InterPro"/>
</dbReference>
<evidence type="ECO:0000256" key="6">
    <source>
        <dbReference type="ARBA" id="ARBA00022840"/>
    </source>
</evidence>
<evidence type="ECO:0000256" key="3">
    <source>
        <dbReference type="ARBA" id="ARBA00022475"/>
    </source>
</evidence>
<dbReference type="InterPro" id="IPR027417">
    <property type="entry name" value="P-loop_NTPase"/>
</dbReference>
<keyword evidence="12" id="KW-1185">Reference proteome</keyword>
<reference evidence="11 12" key="1">
    <citation type="submission" date="2020-08" db="EMBL/GenBank/DDBJ databases">
        <authorList>
            <person name="Liu C."/>
            <person name="Sun Q."/>
        </authorList>
    </citation>
    <scope>NUCLEOTIDE SEQUENCE [LARGE SCALE GENOMIC DNA]</scope>
    <source>
        <strain evidence="11 12">NSJ-61</strain>
    </source>
</reference>
<dbReference type="RefSeq" id="WP_117454862.1">
    <property type="nucleotide sequence ID" value="NZ_CP060636.1"/>
</dbReference>
<dbReference type="InterPro" id="IPR017871">
    <property type="entry name" value="ABC_transporter-like_CS"/>
</dbReference>
<dbReference type="GO" id="GO:0005886">
    <property type="term" value="C:plasma membrane"/>
    <property type="evidence" value="ECO:0007669"/>
    <property type="project" value="UniProtKB-SubCell"/>
</dbReference>
<evidence type="ECO:0000259" key="10">
    <source>
        <dbReference type="PROSITE" id="PS50893"/>
    </source>
</evidence>
<evidence type="ECO:0000313" key="12">
    <source>
        <dbReference type="Proteomes" id="UP000515856"/>
    </source>
</evidence>
<evidence type="ECO:0000313" key="11">
    <source>
        <dbReference type="EMBL" id="QNM14178.1"/>
    </source>
</evidence>